<keyword evidence="3" id="KW-0732">Signal</keyword>
<organism evidence="7 8">
    <name type="scientific">Corynebacterium urealyticum</name>
    <dbReference type="NCBI Taxonomy" id="43771"/>
    <lineage>
        <taxon>Bacteria</taxon>
        <taxon>Bacillati</taxon>
        <taxon>Actinomycetota</taxon>
        <taxon>Actinomycetes</taxon>
        <taxon>Mycobacteriales</taxon>
        <taxon>Corynebacteriaceae</taxon>
        <taxon>Corynebacterium</taxon>
    </lineage>
</organism>
<proteinExistence type="predicted"/>
<keyword evidence="2" id="KW-0479">Metal-binding</keyword>
<evidence type="ECO:0000259" key="6">
    <source>
        <dbReference type="Pfam" id="PF04234"/>
    </source>
</evidence>
<feature type="domain" description="CopC" evidence="6">
    <location>
        <begin position="12"/>
        <end position="105"/>
    </location>
</feature>
<dbReference type="GO" id="GO:0005507">
    <property type="term" value="F:copper ion binding"/>
    <property type="evidence" value="ECO:0007669"/>
    <property type="project" value="InterPro"/>
</dbReference>
<evidence type="ECO:0000256" key="2">
    <source>
        <dbReference type="ARBA" id="ARBA00022723"/>
    </source>
</evidence>
<accession>A0A2W5B4Z7</accession>
<dbReference type="InterPro" id="IPR014755">
    <property type="entry name" value="Cu-Rt/internalin_Ig-like"/>
</dbReference>
<dbReference type="GO" id="GO:0005886">
    <property type="term" value="C:plasma membrane"/>
    <property type="evidence" value="ECO:0007669"/>
    <property type="project" value="TreeGrafter"/>
</dbReference>
<keyword evidence="5" id="KW-0472">Membrane</keyword>
<dbReference type="GO" id="GO:0006825">
    <property type="term" value="P:copper ion transport"/>
    <property type="evidence" value="ECO:0007669"/>
    <property type="project" value="InterPro"/>
</dbReference>
<dbReference type="PANTHER" id="PTHR34820:SF4">
    <property type="entry name" value="INNER MEMBRANE PROTEIN YEBZ"/>
    <property type="match status" value="1"/>
</dbReference>
<dbReference type="GO" id="GO:0046688">
    <property type="term" value="P:response to copper ion"/>
    <property type="evidence" value="ECO:0007669"/>
    <property type="project" value="InterPro"/>
</dbReference>
<dbReference type="PANTHER" id="PTHR34820">
    <property type="entry name" value="INNER MEMBRANE PROTEIN YEBZ"/>
    <property type="match status" value="1"/>
</dbReference>
<dbReference type="InterPro" id="IPR014756">
    <property type="entry name" value="Ig_E-set"/>
</dbReference>
<evidence type="ECO:0000256" key="1">
    <source>
        <dbReference type="ARBA" id="ARBA00004196"/>
    </source>
</evidence>
<name>A0A2W5B4Z7_9CORY</name>
<sequence>MLGAGVGPAAAHDLVVDSTPKQGSKIEEPVKEISLTFSGVPKEGFNRIALSRDGDVLFTGEPDADGRVLSIEVSDDVDWQPGEYTVGYQITSSDGHATRGSLQFQYGDVESSDSSSSEQSEETGSEGLGVPTWIFGVTSIVVIAGALVLAIARWRDISK</sequence>
<comment type="subcellular location">
    <subcellularLocation>
        <location evidence="1">Cell envelope</location>
    </subcellularLocation>
</comment>
<keyword evidence="5" id="KW-1133">Transmembrane helix</keyword>
<dbReference type="Proteomes" id="UP000249451">
    <property type="component" value="Unassembled WGS sequence"/>
</dbReference>
<feature type="transmembrane region" description="Helical" evidence="5">
    <location>
        <begin position="133"/>
        <end position="152"/>
    </location>
</feature>
<dbReference type="AlphaFoldDB" id="A0A2W5B4Z7"/>
<protein>
    <submittedName>
        <fullName evidence="7">Copper resistance protein CopC</fullName>
    </submittedName>
</protein>
<keyword evidence="4" id="KW-0186">Copper</keyword>
<dbReference type="Pfam" id="PF04234">
    <property type="entry name" value="CopC"/>
    <property type="match status" value="1"/>
</dbReference>
<dbReference type="GO" id="GO:0042597">
    <property type="term" value="C:periplasmic space"/>
    <property type="evidence" value="ECO:0007669"/>
    <property type="project" value="InterPro"/>
</dbReference>
<keyword evidence="5" id="KW-0812">Transmembrane</keyword>
<dbReference type="Gene3D" id="2.60.40.1220">
    <property type="match status" value="1"/>
</dbReference>
<dbReference type="InterPro" id="IPR007348">
    <property type="entry name" value="CopC_dom"/>
</dbReference>
<evidence type="ECO:0000313" key="8">
    <source>
        <dbReference type="Proteomes" id="UP000249451"/>
    </source>
</evidence>
<dbReference type="SUPFAM" id="SSF81296">
    <property type="entry name" value="E set domains"/>
    <property type="match status" value="1"/>
</dbReference>
<dbReference type="EMBL" id="QFNY01000128">
    <property type="protein sequence ID" value="PZP00467.1"/>
    <property type="molecule type" value="Genomic_DNA"/>
</dbReference>
<evidence type="ECO:0000256" key="5">
    <source>
        <dbReference type="SAM" id="Phobius"/>
    </source>
</evidence>
<dbReference type="GO" id="GO:0030313">
    <property type="term" value="C:cell envelope"/>
    <property type="evidence" value="ECO:0007669"/>
    <property type="project" value="UniProtKB-SubCell"/>
</dbReference>
<gene>
    <name evidence="7" type="ORF">DI609_06275</name>
</gene>
<evidence type="ECO:0000256" key="4">
    <source>
        <dbReference type="ARBA" id="ARBA00023008"/>
    </source>
</evidence>
<dbReference type="InterPro" id="IPR032694">
    <property type="entry name" value="CopC/D"/>
</dbReference>
<reference evidence="7 8" key="1">
    <citation type="submission" date="2017-11" db="EMBL/GenBank/DDBJ databases">
        <title>Infants hospitalized years apart are colonized by the same room-sourced microbial strains.</title>
        <authorList>
            <person name="Brooks B."/>
            <person name="Olm M.R."/>
            <person name="Firek B.A."/>
            <person name="Baker R."/>
            <person name="Thomas B.C."/>
            <person name="Morowitz M.J."/>
            <person name="Banfield J.F."/>
        </authorList>
    </citation>
    <scope>NUCLEOTIDE SEQUENCE [LARGE SCALE GENOMIC DNA]</scope>
    <source>
        <strain evidence="7">S2_012_000_R3_87</strain>
    </source>
</reference>
<comment type="caution">
    <text evidence="7">The sequence shown here is derived from an EMBL/GenBank/DDBJ whole genome shotgun (WGS) entry which is preliminary data.</text>
</comment>
<evidence type="ECO:0000313" key="7">
    <source>
        <dbReference type="EMBL" id="PZP00467.1"/>
    </source>
</evidence>
<evidence type="ECO:0000256" key="3">
    <source>
        <dbReference type="ARBA" id="ARBA00022729"/>
    </source>
</evidence>